<feature type="zinc finger region" description="C3H1-type" evidence="2">
    <location>
        <begin position="567"/>
        <end position="597"/>
    </location>
</feature>
<dbReference type="Gene3D" id="3.30.1370.210">
    <property type="match status" value="1"/>
</dbReference>
<dbReference type="Pfam" id="PF00385">
    <property type="entry name" value="Chromo"/>
    <property type="match status" value="1"/>
</dbReference>
<name>A0A9W9C8A4_9PLEO</name>
<feature type="zinc finger region" description="C3H1-type" evidence="2">
    <location>
        <begin position="507"/>
        <end position="537"/>
    </location>
</feature>
<reference evidence="6" key="1">
    <citation type="submission" date="2022-10" db="EMBL/GenBank/DDBJ databases">
        <title>Tapping the CABI collections for fungal endophytes: first genome assemblies for Collariella, Neodidymelliopsis, Ascochyta clinopodiicola, Didymella pomorum, Didymosphaeria variabile, Neocosmospora piperis and Neocucurbitaria cava.</title>
        <authorList>
            <person name="Hill R."/>
        </authorList>
    </citation>
    <scope>NUCLEOTIDE SEQUENCE</scope>
    <source>
        <strain evidence="6">IMI 356815</strain>
    </source>
</reference>
<accession>A0A9W9C8A4</accession>
<dbReference type="Proteomes" id="UP001140513">
    <property type="component" value="Unassembled WGS sequence"/>
</dbReference>
<protein>
    <recommendedName>
        <fullName evidence="8">Chromo domain-containing protein</fullName>
    </recommendedName>
</protein>
<sequence length="1183" mass="134126">MKQSDLEAKRQAAAYTSDVGSSLEDSEESEHDPDHEFDVDDIIAGRMHEDDGRDVLQYLVKFTDYPIYECKWLEQSELNCKEVFERWRNKRKDMTRAEQEELSIQKDKEVKEAKERVTAAKERRHQKRAKLKEEAARKQEESLKKKGVARKKAPSTRGLATPAKNKGKQTVSSERKRRVVLSSDDESFVAPSDNESETSSSDSEPLFERQARLKAQPNRTEHAGSAKAVSRASSPQKRRKSFAGVSSLANEPSTEAAPSAATTRRPSIPTGPLVTNEQSGPRAPGAIKLVNEPKQHQRKAWDTHGHHFKTLHYRAVAEKRSRAEGTPDINELEFVNGAPAGIPAKSGDTTSRTLARDNPYGRREPGQRRLAEIEPDDEPERIVPTTRIELQSYEQGKIPMTCFDWKNGNACRLTAERCRFLHREWGQDGKPLPVTTWDGKVPPKYRDPPEMCWFWFCEGSCAHPDDECIYAHKNTGHLSMRDHRTRPVDPHIENGSTAARKIGGAGNYPDVTCWNWLMDTKGCYKSSDQCSFAHRNTGLLGNTIGADFKPIDPEQAPVHARSFPKFQDPPQTCFFWLRTIKGCGKSADDCKYAHENTGWLADTKLGLCEIDRNEKPKFLAALRRPSSPTGPIPTNATPQRHIPKHFKTCFFWNEYRCRLSEEECHNLHCYTGVVVDPPSNWIFKGGWRPHFRDEPVSAQVQKPSLMDIDEHPLTHFDSSEPMQVDEPADEARRESTSQCVNMRDDGNKFTGPAHPPIEESLSLLPQEDNDRIMTIPDIQPVDMSRSIGEIMQLDVDEMFRCNGDQHEDVIASSNALLLYDPNEHLEELALIERWLAMHSVNIFSSLHMGLSAAWDTFKQLILDGGSGIIIAAPDFEGYASLPGFGDVLRGTVRLWSVGTQGGIGHSIWDPKASSETHSDRFAIFPHGGIIYITDDVFEKRPQLALSIFEQFFTKIEAGRKVDSNVIPGMYINDGLLLWRVGARPELVKWIGDICMNHQAEIEEGDPDYLSLEKLYVLLQDSGCCEPDGTFDHPEDNRRLDFFPIISMRQSLAEDIGLYYEARTRSQHEANTDMAHHYSGLVVIERRNYRHYFVVHTNPEMVDWKETITNIDEVITPEKCIEYFEQEPKGSKFDNYEWAYPEKRADSVTAPLPDSSLQTGYLPRENQSEQSSPGMSSRQISENM</sequence>
<evidence type="ECO:0000256" key="2">
    <source>
        <dbReference type="PROSITE-ProRule" id="PRU00723"/>
    </source>
</evidence>
<keyword evidence="2" id="KW-0479">Metal-binding</keyword>
<dbReference type="SUPFAM" id="SSF54160">
    <property type="entry name" value="Chromo domain-like"/>
    <property type="match status" value="1"/>
</dbReference>
<feature type="region of interest" description="Disordered" evidence="3">
    <location>
        <begin position="1"/>
        <end position="37"/>
    </location>
</feature>
<dbReference type="SMART" id="SM00298">
    <property type="entry name" value="CHROMO"/>
    <property type="match status" value="1"/>
</dbReference>
<evidence type="ECO:0000256" key="1">
    <source>
        <dbReference type="ARBA" id="ARBA00011353"/>
    </source>
</evidence>
<feature type="domain" description="C3H1-type" evidence="5">
    <location>
        <begin position="567"/>
        <end position="597"/>
    </location>
</feature>
<proteinExistence type="predicted"/>
<feature type="compositionally biased region" description="Low complexity" evidence="3">
    <location>
        <begin position="251"/>
        <end position="267"/>
    </location>
</feature>
<evidence type="ECO:0000259" key="5">
    <source>
        <dbReference type="PROSITE" id="PS50103"/>
    </source>
</evidence>
<dbReference type="OrthoDB" id="1918685at2759"/>
<comment type="subunit">
    <text evidence="1">Component of the NuA4 histone acetyltransferase complex.</text>
</comment>
<dbReference type="GO" id="GO:0008270">
    <property type="term" value="F:zinc ion binding"/>
    <property type="evidence" value="ECO:0007669"/>
    <property type="project" value="UniProtKB-KW"/>
</dbReference>
<feature type="compositionally biased region" description="Acidic residues" evidence="3">
    <location>
        <begin position="24"/>
        <end position="37"/>
    </location>
</feature>
<feature type="zinc finger region" description="C3H1-type" evidence="2">
    <location>
        <begin position="446"/>
        <end position="475"/>
    </location>
</feature>
<dbReference type="PROSITE" id="PS50103">
    <property type="entry name" value="ZF_C3H1"/>
    <property type="match status" value="4"/>
</dbReference>
<feature type="compositionally biased region" description="Basic and acidic residues" evidence="3">
    <location>
        <begin position="1"/>
        <end position="10"/>
    </location>
</feature>
<feature type="region of interest" description="Disordered" evidence="3">
    <location>
        <begin position="110"/>
        <end position="285"/>
    </location>
</feature>
<evidence type="ECO:0000313" key="7">
    <source>
        <dbReference type="Proteomes" id="UP001140513"/>
    </source>
</evidence>
<dbReference type="InterPro" id="IPR016197">
    <property type="entry name" value="Chromo-like_dom_sf"/>
</dbReference>
<dbReference type="GO" id="GO:0006338">
    <property type="term" value="P:chromatin remodeling"/>
    <property type="evidence" value="ECO:0007669"/>
    <property type="project" value="UniProtKB-ARBA"/>
</dbReference>
<dbReference type="RefSeq" id="XP_056068123.1">
    <property type="nucleotide sequence ID" value="XM_056218858.1"/>
</dbReference>
<dbReference type="EMBL" id="JAPEUX010000007">
    <property type="protein sequence ID" value="KAJ4348735.1"/>
    <property type="molecule type" value="Genomic_DNA"/>
</dbReference>
<feature type="domain" description="C3H1-type" evidence="5">
    <location>
        <begin position="507"/>
        <end position="537"/>
    </location>
</feature>
<dbReference type="GeneID" id="80913643"/>
<dbReference type="Gene3D" id="2.40.50.40">
    <property type="match status" value="1"/>
</dbReference>
<feature type="compositionally biased region" description="Polar residues" evidence="3">
    <location>
        <begin position="1167"/>
        <end position="1183"/>
    </location>
</feature>
<dbReference type="InterPro" id="IPR023780">
    <property type="entry name" value="Chromo_domain"/>
</dbReference>
<keyword evidence="2" id="KW-0863">Zinc-finger</keyword>
<keyword evidence="7" id="KW-1185">Reference proteome</keyword>
<feature type="compositionally biased region" description="Basic residues" evidence="3">
    <location>
        <begin position="145"/>
        <end position="154"/>
    </location>
</feature>
<feature type="domain" description="Chromo" evidence="4">
    <location>
        <begin position="37"/>
        <end position="99"/>
    </location>
</feature>
<evidence type="ECO:0008006" key="8">
    <source>
        <dbReference type="Google" id="ProtNLM"/>
    </source>
</evidence>
<evidence type="ECO:0000313" key="6">
    <source>
        <dbReference type="EMBL" id="KAJ4348735.1"/>
    </source>
</evidence>
<evidence type="ECO:0000256" key="3">
    <source>
        <dbReference type="SAM" id="MobiDB-lite"/>
    </source>
</evidence>
<dbReference type="InterPro" id="IPR000953">
    <property type="entry name" value="Chromo/chromo_shadow_dom"/>
</dbReference>
<organism evidence="6 7">
    <name type="scientific">Didymosphaeria variabile</name>
    <dbReference type="NCBI Taxonomy" id="1932322"/>
    <lineage>
        <taxon>Eukaryota</taxon>
        <taxon>Fungi</taxon>
        <taxon>Dikarya</taxon>
        <taxon>Ascomycota</taxon>
        <taxon>Pezizomycotina</taxon>
        <taxon>Dothideomycetes</taxon>
        <taxon>Pleosporomycetidae</taxon>
        <taxon>Pleosporales</taxon>
        <taxon>Massarineae</taxon>
        <taxon>Didymosphaeriaceae</taxon>
        <taxon>Didymosphaeria</taxon>
    </lineage>
</organism>
<feature type="domain" description="C3H1-type" evidence="5">
    <location>
        <begin position="396"/>
        <end position="425"/>
    </location>
</feature>
<evidence type="ECO:0000259" key="4">
    <source>
        <dbReference type="PROSITE" id="PS50013"/>
    </source>
</evidence>
<feature type="domain" description="C3H1-type" evidence="5">
    <location>
        <begin position="446"/>
        <end position="475"/>
    </location>
</feature>
<feature type="region of interest" description="Disordered" evidence="3">
    <location>
        <begin position="339"/>
        <end position="367"/>
    </location>
</feature>
<dbReference type="AlphaFoldDB" id="A0A9W9C8A4"/>
<feature type="compositionally biased region" description="Basic and acidic residues" evidence="3">
    <location>
        <begin position="131"/>
        <end position="144"/>
    </location>
</feature>
<comment type="caution">
    <text evidence="6">The sequence shown here is derived from an EMBL/GenBank/DDBJ whole genome shotgun (WGS) entry which is preliminary data.</text>
</comment>
<dbReference type="PROSITE" id="PS50013">
    <property type="entry name" value="CHROMO_2"/>
    <property type="match status" value="1"/>
</dbReference>
<feature type="region of interest" description="Disordered" evidence="3">
    <location>
        <begin position="1146"/>
        <end position="1183"/>
    </location>
</feature>
<keyword evidence="2" id="KW-0862">Zinc</keyword>
<gene>
    <name evidence="6" type="ORF">N0V89_010113</name>
</gene>
<feature type="zinc finger region" description="C3H1-type" evidence="2">
    <location>
        <begin position="396"/>
        <end position="425"/>
    </location>
</feature>
<feature type="compositionally biased region" description="Basic and acidic residues" evidence="3">
    <location>
        <begin position="110"/>
        <end position="121"/>
    </location>
</feature>
<dbReference type="InterPro" id="IPR000571">
    <property type="entry name" value="Znf_CCCH"/>
</dbReference>